<evidence type="ECO:0000259" key="3">
    <source>
        <dbReference type="Pfam" id="PF00924"/>
    </source>
</evidence>
<evidence type="ECO:0000256" key="2">
    <source>
        <dbReference type="SAM" id="MobiDB-lite"/>
    </source>
</evidence>
<keyword evidence="1" id="KW-0813">Transport</keyword>
<dbReference type="InterPro" id="IPR010920">
    <property type="entry name" value="LSM_dom_sf"/>
</dbReference>
<dbReference type="EMBL" id="VOHE01000005">
    <property type="protein sequence ID" value="TWT18321.1"/>
    <property type="molecule type" value="Genomic_DNA"/>
</dbReference>
<feature type="compositionally biased region" description="Gly residues" evidence="2">
    <location>
        <begin position="196"/>
        <end position="212"/>
    </location>
</feature>
<comment type="caution">
    <text evidence="4">The sequence shown here is derived from an EMBL/GenBank/DDBJ whole genome shotgun (WGS) entry which is preliminary data.</text>
</comment>
<comment type="function">
    <text evidence="1">Mechanosensitive channel that participates in the regulation of osmotic pressure changes within the cell, opening in response to stretch forces in the membrane lipid bilayer, without the need for other proteins. Contributes to normal resistance to hypoosmotic shock. Forms an ion channel of 1.0 nanosiemens conductance with a slight preference for anions.</text>
</comment>
<dbReference type="InterPro" id="IPR045275">
    <property type="entry name" value="MscS_archaea/bacteria_type"/>
</dbReference>
<comment type="subcellular location">
    <subcellularLocation>
        <location evidence="1">Cell inner membrane</location>
        <topology evidence="1">Multi-pass membrane protein</topology>
    </subcellularLocation>
</comment>
<gene>
    <name evidence="4" type="ORF">FQY79_10555</name>
</gene>
<dbReference type="SUPFAM" id="SSF50182">
    <property type="entry name" value="Sm-like ribonucleoproteins"/>
    <property type="match status" value="1"/>
</dbReference>
<keyword evidence="1" id="KW-0812">Transmembrane</keyword>
<keyword evidence="1" id="KW-1133">Transmembrane helix</keyword>
<evidence type="ECO:0000256" key="1">
    <source>
        <dbReference type="RuleBase" id="RU369025"/>
    </source>
</evidence>
<keyword evidence="1" id="KW-0997">Cell inner membrane</keyword>
<feature type="region of interest" description="Disordered" evidence="2">
    <location>
        <begin position="181"/>
        <end position="218"/>
    </location>
</feature>
<dbReference type="GO" id="GO:0008381">
    <property type="term" value="F:mechanosensitive monoatomic ion channel activity"/>
    <property type="evidence" value="ECO:0007669"/>
    <property type="project" value="InterPro"/>
</dbReference>
<keyword evidence="1" id="KW-0407">Ion channel</keyword>
<dbReference type="PANTHER" id="PTHR30221">
    <property type="entry name" value="SMALL-CONDUCTANCE MECHANOSENSITIVE CHANNEL"/>
    <property type="match status" value="1"/>
</dbReference>
<comment type="similarity">
    <text evidence="1">Belongs to the MscS (TC 1.A.23) family.</text>
</comment>
<feature type="domain" description="Mechanosensitive ion channel MscS" evidence="3">
    <location>
        <begin position="107"/>
        <end position="175"/>
    </location>
</feature>
<keyword evidence="5" id="KW-1185">Reference proteome</keyword>
<dbReference type="OrthoDB" id="8685113at2"/>
<proteinExistence type="inferred from homology"/>
<evidence type="ECO:0000313" key="4">
    <source>
        <dbReference type="EMBL" id="TWT18321.1"/>
    </source>
</evidence>
<protein>
    <recommendedName>
        <fullName evidence="1">Small-conductance mechanosensitive channel</fullName>
    </recommendedName>
</protein>
<evidence type="ECO:0000313" key="5">
    <source>
        <dbReference type="Proteomes" id="UP000315949"/>
    </source>
</evidence>
<feature type="transmembrane region" description="Helical" evidence="1">
    <location>
        <begin position="63"/>
        <end position="90"/>
    </location>
</feature>
<comment type="caution">
    <text evidence="1">Lacks conserved residue(s) required for the propagation of feature annotation.</text>
</comment>
<organism evidence="4 5">
    <name type="scientific">Luteimonas wenzhouensis</name>
    <dbReference type="NCBI Taxonomy" id="2599615"/>
    <lineage>
        <taxon>Bacteria</taxon>
        <taxon>Pseudomonadati</taxon>
        <taxon>Pseudomonadota</taxon>
        <taxon>Gammaproteobacteria</taxon>
        <taxon>Lysobacterales</taxon>
        <taxon>Lysobacteraceae</taxon>
        <taxon>Luteimonas</taxon>
    </lineage>
</organism>
<feature type="transmembrane region" description="Helical" evidence="1">
    <location>
        <begin position="96"/>
        <end position="119"/>
    </location>
</feature>
<reference evidence="4 5" key="1">
    <citation type="submission" date="2019-07" db="EMBL/GenBank/DDBJ databases">
        <title>Luteimonas sp. YD-1 nov., isolated from acidic soil.</title>
        <authorList>
            <person name="Zhou J."/>
        </authorList>
    </citation>
    <scope>NUCLEOTIDE SEQUENCE [LARGE SCALE GENOMIC DNA]</scope>
    <source>
        <strain evidence="4 5">YD-1</strain>
    </source>
</reference>
<keyword evidence="1" id="KW-1003">Cell membrane</keyword>
<sequence>MALSRLLPPSLQEWLGGITVLLQVVVVALGALLLRWLLLHLVRRLAGRYDLPAQIVIVARRTLSFVVSFAALLLVLRALGVSGGVLWGAFTGFATVAAVAFFALWSVLTNVFCALLILVTRPFRLLDHIELVDSGDKPGLRGRVVDMNLVYVTLAETHAGGGESLLRVPNSLFFQRATRRWRGEPPPTPLPEPSGDGDGGGARLPIGGGGGSAASNFP</sequence>
<dbReference type="PANTHER" id="PTHR30221:SF8">
    <property type="entry name" value="SMALL-CONDUCTANCE MECHANOSENSITIVE CHANNEL"/>
    <property type="match status" value="1"/>
</dbReference>
<keyword evidence="1" id="KW-0406">Ion transport</keyword>
<name>A0A5C5TVU4_9GAMM</name>
<dbReference type="InterPro" id="IPR006685">
    <property type="entry name" value="MscS_channel_2nd"/>
</dbReference>
<comment type="subunit">
    <text evidence="1">Homoheptamer.</text>
</comment>
<dbReference type="AlphaFoldDB" id="A0A5C5TVU4"/>
<dbReference type="Proteomes" id="UP000315949">
    <property type="component" value="Unassembled WGS sequence"/>
</dbReference>
<dbReference type="GO" id="GO:0005886">
    <property type="term" value="C:plasma membrane"/>
    <property type="evidence" value="ECO:0007669"/>
    <property type="project" value="UniProtKB-SubCell"/>
</dbReference>
<dbReference type="Pfam" id="PF00924">
    <property type="entry name" value="MS_channel_2nd"/>
    <property type="match status" value="1"/>
</dbReference>
<keyword evidence="1" id="KW-0472">Membrane</keyword>
<feature type="transmembrane region" description="Helical" evidence="1">
    <location>
        <begin position="20"/>
        <end position="42"/>
    </location>
</feature>
<accession>A0A5C5TVU4</accession>